<reference evidence="1" key="1">
    <citation type="journal article" date="2020" name="Stud. Mycol.">
        <title>101 Dothideomycetes genomes: a test case for predicting lifestyles and emergence of pathogens.</title>
        <authorList>
            <person name="Haridas S."/>
            <person name="Albert R."/>
            <person name="Binder M."/>
            <person name="Bloem J."/>
            <person name="Labutti K."/>
            <person name="Salamov A."/>
            <person name="Andreopoulos B."/>
            <person name="Baker S."/>
            <person name="Barry K."/>
            <person name="Bills G."/>
            <person name="Bluhm B."/>
            <person name="Cannon C."/>
            <person name="Castanera R."/>
            <person name="Culley D."/>
            <person name="Daum C."/>
            <person name="Ezra D."/>
            <person name="Gonzalez J."/>
            <person name="Henrissat B."/>
            <person name="Kuo A."/>
            <person name="Liang C."/>
            <person name="Lipzen A."/>
            <person name="Lutzoni F."/>
            <person name="Magnuson J."/>
            <person name="Mondo S."/>
            <person name="Nolan M."/>
            <person name="Ohm R."/>
            <person name="Pangilinan J."/>
            <person name="Park H.-J."/>
            <person name="Ramirez L."/>
            <person name="Alfaro M."/>
            <person name="Sun H."/>
            <person name="Tritt A."/>
            <person name="Yoshinaga Y."/>
            <person name="Zwiers L.-H."/>
            <person name="Turgeon B."/>
            <person name="Goodwin S."/>
            <person name="Spatafora J."/>
            <person name="Crous P."/>
            <person name="Grigoriev I."/>
        </authorList>
    </citation>
    <scope>NUCLEOTIDE SEQUENCE</scope>
    <source>
        <strain evidence="1">CBS 123094</strain>
    </source>
</reference>
<evidence type="ECO:0000313" key="1">
    <source>
        <dbReference type="EMBL" id="KAF1997990.1"/>
    </source>
</evidence>
<sequence length="217" mass="23213">MGTGIPTLEPAGGVLGPCLISCGIKSRDYLVSYIWLHSIFASLGSLTSINADRHTYAALPFKMASRKRPANFNDASFQDQHAKQARVASYHVSRTEQAPGSSQAQPFVILDEEEDEDGSQEVPDSSQGGYGNRYELYASGVTDGTLILARRAHSCPDHLEGSQLHDVVFVLLGACAISTLPALSCFEHTGSSASPELQCSARTPFNPGLVSHCNNLS</sequence>
<dbReference type="AlphaFoldDB" id="A0A6A5W7T5"/>
<proteinExistence type="predicted"/>
<accession>A0A6A5W7T5</accession>
<organism evidence="1 2">
    <name type="scientific">Amniculicola lignicola CBS 123094</name>
    <dbReference type="NCBI Taxonomy" id="1392246"/>
    <lineage>
        <taxon>Eukaryota</taxon>
        <taxon>Fungi</taxon>
        <taxon>Dikarya</taxon>
        <taxon>Ascomycota</taxon>
        <taxon>Pezizomycotina</taxon>
        <taxon>Dothideomycetes</taxon>
        <taxon>Pleosporomycetidae</taxon>
        <taxon>Pleosporales</taxon>
        <taxon>Amniculicolaceae</taxon>
        <taxon>Amniculicola</taxon>
    </lineage>
</organism>
<dbReference type="EMBL" id="ML977607">
    <property type="protein sequence ID" value="KAF1997990.1"/>
    <property type="molecule type" value="Genomic_DNA"/>
</dbReference>
<gene>
    <name evidence="1" type="ORF">P154DRAFT_264835</name>
</gene>
<evidence type="ECO:0000313" key="2">
    <source>
        <dbReference type="Proteomes" id="UP000799779"/>
    </source>
</evidence>
<keyword evidence="2" id="KW-1185">Reference proteome</keyword>
<name>A0A6A5W7T5_9PLEO</name>
<protein>
    <submittedName>
        <fullName evidence="1">Uncharacterized protein</fullName>
    </submittedName>
</protein>
<dbReference type="Proteomes" id="UP000799779">
    <property type="component" value="Unassembled WGS sequence"/>
</dbReference>